<dbReference type="InterPro" id="IPR021109">
    <property type="entry name" value="Peptidase_aspartic_dom_sf"/>
</dbReference>
<dbReference type="PANTHER" id="PTHR37984">
    <property type="entry name" value="PROTEIN CBG26694"/>
    <property type="match status" value="1"/>
</dbReference>
<dbReference type="InterPro" id="IPR000477">
    <property type="entry name" value="RT_dom"/>
</dbReference>
<dbReference type="FunFam" id="3.10.20.370:FF:000001">
    <property type="entry name" value="Retrovirus-related Pol polyprotein from transposon 17.6-like protein"/>
    <property type="match status" value="1"/>
</dbReference>
<dbReference type="InterPro" id="IPR043502">
    <property type="entry name" value="DNA/RNA_pol_sf"/>
</dbReference>
<keyword evidence="3" id="KW-0548">Nucleotidyltransferase</keyword>
<dbReference type="Gene3D" id="2.40.70.10">
    <property type="entry name" value="Acid Proteases"/>
    <property type="match status" value="1"/>
</dbReference>
<dbReference type="PANTHER" id="PTHR37984:SF5">
    <property type="entry name" value="PROTEIN NYNRIN-LIKE"/>
    <property type="match status" value="1"/>
</dbReference>
<name>A0A8X6YU46_9ARAC</name>
<reference evidence="11" key="1">
    <citation type="submission" date="2020-08" db="EMBL/GenBank/DDBJ databases">
        <title>Multicomponent nature underlies the extraordinary mechanical properties of spider dragline silk.</title>
        <authorList>
            <person name="Kono N."/>
            <person name="Nakamura H."/>
            <person name="Mori M."/>
            <person name="Yoshida Y."/>
            <person name="Ohtoshi R."/>
            <person name="Malay A.D."/>
            <person name="Moran D.A.P."/>
            <person name="Tomita M."/>
            <person name="Numata K."/>
            <person name="Arakawa K."/>
        </authorList>
    </citation>
    <scope>NUCLEOTIDE SEQUENCE</scope>
</reference>
<dbReference type="InterPro" id="IPR001878">
    <property type="entry name" value="Znf_CCHC"/>
</dbReference>
<dbReference type="CDD" id="cd09274">
    <property type="entry name" value="RNase_HI_RT_Ty3"/>
    <property type="match status" value="1"/>
</dbReference>
<keyword evidence="8" id="KW-0479">Metal-binding</keyword>
<dbReference type="AlphaFoldDB" id="A0A8X6YU46"/>
<evidence type="ECO:0000256" key="6">
    <source>
        <dbReference type="ARBA" id="ARBA00022801"/>
    </source>
</evidence>
<feature type="domain" description="Reverse transcriptase" evidence="10">
    <location>
        <begin position="353"/>
        <end position="533"/>
    </location>
</feature>
<dbReference type="SMART" id="SM00343">
    <property type="entry name" value="ZnF_C2HC"/>
    <property type="match status" value="2"/>
</dbReference>
<keyword evidence="4" id="KW-0540">Nuclease</keyword>
<keyword evidence="8" id="KW-0862">Zinc</keyword>
<evidence type="ECO:0000259" key="9">
    <source>
        <dbReference type="PROSITE" id="PS50158"/>
    </source>
</evidence>
<gene>
    <name evidence="11" type="primary">TY3B-G</name>
    <name evidence="11" type="ORF">TNIN_250031</name>
</gene>
<dbReference type="Proteomes" id="UP000886998">
    <property type="component" value="Unassembled WGS sequence"/>
</dbReference>
<evidence type="ECO:0000256" key="2">
    <source>
        <dbReference type="ARBA" id="ARBA00022679"/>
    </source>
</evidence>
<dbReference type="GO" id="GO:0008270">
    <property type="term" value="F:zinc ion binding"/>
    <property type="evidence" value="ECO:0007669"/>
    <property type="project" value="UniProtKB-KW"/>
</dbReference>
<feature type="domain" description="CCHC-type" evidence="9">
    <location>
        <begin position="100"/>
        <end position="115"/>
    </location>
</feature>
<dbReference type="Pfam" id="PF00077">
    <property type="entry name" value="RVP"/>
    <property type="match status" value="1"/>
</dbReference>
<dbReference type="Gene3D" id="1.10.340.70">
    <property type="match status" value="1"/>
</dbReference>
<dbReference type="PROSITE" id="PS50158">
    <property type="entry name" value="ZF_CCHC"/>
    <property type="match status" value="1"/>
</dbReference>
<dbReference type="Gene3D" id="3.30.70.270">
    <property type="match status" value="1"/>
</dbReference>
<evidence type="ECO:0000313" key="11">
    <source>
        <dbReference type="EMBL" id="GFY77952.1"/>
    </source>
</evidence>
<evidence type="ECO:0000256" key="3">
    <source>
        <dbReference type="ARBA" id="ARBA00022695"/>
    </source>
</evidence>
<dbReference type="GO" id="GO:0004519">
    <property type="term" value="F:endonuclease activity"/>
    <property type="evidence" value="ECO:0007669"/>
    <property type="project" value="UniProtKB-KW"/>
</dbReference>
<keyword evidence="12" id="KW-1185">Reference proteome</keyword>
<dbReference type="PROSITE" id="PS50878">
    <property type="entry name" value="RT_POL"/>
    <property type="match status" value="1"/>
</dbReference>
<dbReference type="Pfam" id="PF17917">
    <property type="entry name" value="RT_RNaseH"/>
    <property type="match status" value="1"/>
</dbReference>
<evidence type="ECO:0000256" key="7">
    <source>
        <dbReference type="ARBA" id="ARBA00022918"/>
    </source>
</evidence>
<evidence type="ECO:0000256" key="1">
    <source>
        <dbReference type="ARBA" id="ARBA00012493"/>
    </source>
</evidence>
<dbReference type="GO" id="GO:0003676">
    <property type="term" value="F:nucleic acid binding"/>
    <property type="evidence" value="ECO:0007669"/>
    <property type="project" value="InterPro"/>
</dbReference>
<dbReference type="InterPro" id="IPR043128">
    <property type="entry name" value="Rev_trsase/Diguanyl_cyclase"/>
</dbReference>
<accession>A0A8X6YU46</accession>
<keyword evidence="8" id="KW-0863">Zinc-finger</keyword>
<evidence type="ECO:0000313" key="12">
    <source>
        <dbReference type="Proteomes" id="UP000886998"/>
    </source>
</evidence>
<dbReference type="Gene3D" id="3.10.10.10">
    <property type="entry name" value="HIV Type 1 Reverse Transcriptase, subunit A, domain 1"/>
    <property type="match status" value="1"/>
</dbReference>
<organism evidence="11 12">
    <name type="scientific">Trichonephila inaurata madagascariensis</name>
    <dbReference type="NCBI Taxonomy" id="2747483"/>
    <lineage>
        <taxon>Eukaryota</taxon>
        <taxon>Metazoa</taxon>
        <taxon>Ecdysozoa</taxon>
        <taxon>Arthropoda</taxon>
        <taxon>Chelicerata</taxon>
        <taxon>Arachnida</taxon>
        <taxon>Araneae</taxon>
        <taxon>Araneomorphae</taxon>
        <taxon>Entelegynae</taxon>
        <taxon>Araneoidea</taxon>
        <taxon>Nephilidae</taxon>
        <taxon>Trichonephila</taxon>
        <taxon>Trichonephila inaurata</taxon>
    </lineage>
</organism>
<dbReference type="InterPro" id="IPR041588">
    <property type="entry name" value="Integrase_H2C2"/>
</dbReference>
<dbReference type="GO" id="GO:0003964">
    <property type="term" value="F:RNA-directed DNA polymerase activity"/>
    <property type="evidence" value="ECO:0007669"/>
    <property type="project" value="UniProtKB-KW"/>
</dbReference>
<dbReference type="OrthoDB" id="8065943at2759"/>
<dbReference type="CDD" id="cd01647">
    <property type="entry name" value="RT_LTR"/>
    <property type="match status" value="1"/>
</dbReference>
<keyword evidence="6" id="KW-0378">Hydrolase</keyword>
<comment type="caution">
    <text evidence="11">The sequence shown here is derived from an EMBL/GenBank/DDBJ whole genome shotgun (WGS) entry which is preliminary data.</text>
</comment>
<dbReference type="Pfam" id="PF00078">
    <property type="entry name" value="RVT_1"/>
    <property type="match status" value="1"/>
</dbReference>
<dbReference type="InterPro" id="IPR041373">
    <property type="entry name" value="RT_RNaseH"/>
</dbReference>
<dbReference type="GO" id="GO:0016787">
    <property type="term" value="F:hydrolase activity"/>
    <property type="evidence" value="ECO:0007669"/>
    <property type="project" value="UniProtKB-KW"/>
</dbReference>
<dbReference type="InterPro" id="IPR036875">
    <property type="entry name" value="Znf_CCHC_sf"/>
</dbReference>
<proteinExistence type="predicted"/>
<dbReference type="Gene3D" id="4.10.60.10">
    <property type="entry name" value="Zinc finger, CCHC-type"/>
    <property type="match status" value="1"/>
</dbReference>
<evidence type="ECO:0000256" key="4">
    <source>
        <dbReference type="ARBA" id="ARBA00022722"/>
    </source>
</evidence>
<dbReference type="SUPFAM" id="SSF56672">
    <property type="entry name" value="DNA/RNA polymerases"/>
    <property type="match status" value="1"/>
</dbReference>
<keyword evidence="5" id="KW-0255">Endonuclease</keyword>
<evidence type="ECO:0000256" key="8">
    <source>
        <dbReference type="PROSITE-ProRule" id="PRU00047"/>
    </source>
</evidence>
<dbReference type="CDD" id="cd00303">
    <property type="entry name" value="retropepsin_like"/>
    <property type="match status" value="1"/>
</dbReference>
<keyword evidence="2" id="KW-0808">Transferase</keyword>
<protein>
    <recommendedName>
        <fullName evidence="1">RNA-directed DNA polymerase</fullName>
        <ecNumber evidence="1">2.7.7.49</ecNumber>
    </recommendedName>
</protein>
<dbReference type="SUPFAM" id="SSF57756">
    <property type="entry name" value="Retrovirus zinc finger-like domains"/>
    <property type="match status" value="1"/>
</dbReference>
<sequence length="831" mass="95265">MEYCINGIPDSPSNKLILYGCTTIQEFKEKLGIYDKIFQNKSKNRSSYDTSRNPNFSSHRRDVESTFHNHRYDRYPKFNATKPNSKFENKNFRDRNHVTCFNCSGSGHISKFCPDKYRGPKCIICENFGHKSDTCPQKNIPSSNNVDEITPLTTMCKEVKILSKKILSLVDTGNQVTLMKESVWNQLGSPSLINSGNILTGFGLSKTHVIGSFKSTVTIDNQDFPVKINVVPNHSMNFDIIIGCNLIKQANLTITPDSVIFSKPQTEMSDASPESFVFAITDDIPKFDIGPEIPKQTRNDVEALLVSYRPNKIRTTDIELSITVTDDKPIYHSPRRLPFTERDIVDKQIDEWTQNGIIEPCSSDYASQVLVVRKKDGSPRVCIDFQKLNRVLVKDHYPLPLIEDILDKLQDTRVFSTIDLRNGFFHVPVNKQSRPYTSFVIQNGQFQFLKMPFGLSTCPSTFQRFINTVFRDLIVQGIVLPYMDDIVILAKNESEAIDRLKKVLKVSSDYGLEINFGLTGYFRKFIPAYSVIAKPLSDLLRKDTPFNFDVKQKASFDELKRLCQKPVLGIYRQNCETEIHTDASIDGLAAVLLQRSSDDNSLHPIYYMSRKTSETERKYSSYELEVLAIIEALKKFKVYILGMPFKIITDCNAFTKSMSKKDLNTRIARWALNLQDYDYTILHRSGSQMAHVDALSRIQVLTNQCTDSIVHRIKESQELDPHILSIKSRLQNGPYDNYCIKNNILYKFIDGAEVLVIPDEMQHHFIKNAHDKGHFSVKRTLEHIKNNYFIPQLQSKIEKYISNCVTCILKNKKSVVNKKDFSILLSKMIYL</sequence>
<evidence type="ECO:0000256" key="5">
    <source>
        <dbReference type="ARBA" id="ARBA00022759"/>
    </source>
</evidence>
<dbReference type="SUPFAM" id="SSF50630">
    <property type="entry name" value="Acid proteases"/>
    <property type="match status" value="1"/>
</dbReference>
<evidence type="ECO:0000259" key="10">
    <source>
        <dbReference type="PROSITE" id="PS50878"/>
    </source>
</evidence>
<dbReference type="FunFam" id="1.10.340.70:FF:000001">
    <property type="entry name" value="Retrovirus-related Pol polyprotein from transposon gypsy-like Protein"/>
    <property type="match status" value="1"/>
</dbReference>
<dbReference type="InterPro" id="IPR050951">
    <property type="entry name" value="Retrovirus_Pol_polyprotein"/>
</dbReference>
<dbReference type="EMBL" id="BMAV01022736">
    <property type="protein sequence ID" value="GFY77952.1"/>
    <property type="molecule type" value="Genomic_DNA"/>
</dbReference>
<dbReference type="EC" id="2.7.7.49" evidence="1"/>
<dbReference type="Pfam" id="PF17921">
    <property type="entry name" value="Integrase_H2C2"/>
    <property type="match status" value="1"/>
</dbReference>
<dbReference type="InterPro" id="IPR018061">
    <property type="entry name" value="Retropepsins"/>
</dbReference>
<keyword evidence="7" id="KW-0695">RNA-directed DNA polymerase</keyword>